<dbReference type="RefSeq" id="WP_247812691.1">
    <property type="nucleotide sequence ID" value="NZ_CP095855.1"/>
</dbReference>
<name>A0ABY4I4E4_CHIFI</name>
<protein>
    <submittedName>
        <fullName evidence="2">Tetratricopeptide repeat protein</fullName>
    </submittedName>
</protein>
<dbReference type="PROSITE" id="PS51257">
    <property type="entry name" value="PROKAR_LIPOPROTEIN"/>
    <property type="match status" value="1"/>
</dbReference>
<evidence type="ECO:0000256" key="1">
    <source>
        <dbReference type="SAM" id="SignalP"/>
    </source>
</evidence>
<dbReference type="Proteomes" id="UP000830198">
    <property type="component" value="Chromosome"/>
</dbReference>
<feature type="signal peptide" evidence="1">
    <location>
        <begin position="1"/>
        <end position="23"/>
    </location>
</feature>
<dbReference type="SUPFAM" id="SSF81901">
    <property type="entry name" value="HCP-like"/>
    <property type="match status" value="1"/>
</dbReference>
<dbReference type="Gene3D" id="1.25.40.10">
    <property type="entry name" value="Tetratricopeptide repeat domain"/>
    <property type="match status" value="1"/>
</dbReference>
<dbReference type="NCBIfam" id="NF047558">
    <property type="entry name" value="TPR_END_plus"/>
    <property type="match status" value="1"/>
</dbReference>
<reference evidence="2 3" key="1">
    <citation type="submission" date="2022-04" db="EMBL/GenBank/DDBJ databases">
        <title>The arsenic-methylating capacity of Chitinophaga filiformis YT5 during chitin decomposition.</title>
        <authorList>
            <person name="Chen G."/>
            <person name="Liang Y."/>
        </authorList>
    </citation>
    <scope>NUCLEOTIDE SEQUENCE [LARGE SCALE GENOMIC DNA]</scope>
    <source>
        <strain evidence="2 3">YT5</strain>
    </source>
</reference>
<dbReference type="SMART" id="SM00028">
    <property type="entry name" value="TPR"/>
    <property type="match status" value="2"/>
</dbReference>
<organism evidence="2 3">
    <name type="scientific">Chitinophaga filiformis</name>
    <name type="common">Myxococcus filiformis</name>
    <name type="synonym">Flexibacter filiformis</name>
    <dbReference type="NCBI Taxonomy" id="104663"/>
    <lineage>
        <taxon>Bacteria</taxon>
        <taxon>Pseudomonadati</taxon>
        <taxon>Bacteroidota</taxon>
        <taxon>Chitinophagia</taxon>
        <taxon>Chitinophagales</taxon>
        <taxon>Chitinophagaceae</taxon>
        <taxon>Chitinophaga</taxon>
    </lineage>
</organism>
<proteinExistence type="predicted"/>
<dbReference type="InterPro" id="IPR019734">
    <property type="entry name" value="TPR_rpt"/>
</dbReference>
<accession>A0ABY4I4E4</accession>
<feature type="chain" id="PRO_5047508505" evidence="1">
    <location>
        <begin position="24"/>
        <end position="390"/>
    </location>
</feature>
<evidence type="ECO:0000313" key="3">
    <source>
        <dbReference type="Proteomes" id="UP000830198"/>
    </source>
</evidence>
<dbReference type="InterPro" id="IPR011990">
    <property type="entry name" value="TPR-like_helical_dom_sf"/>
</dbReference>
<gene>
    <name evidence="2" type="ORF">MYF79_04150</name>
</gene>
<sequence>MIKQFPMRYVLLLAAGISLFACNAPNAPDDRSKNDPQHPGKGQFTAVISEDQIFDKQLVLHAVSLTEGKSKVSDKYFLKGVDAYRNQKNPEEGVKLFKQSILQQPQARAYFELGNALADLNNLKDAASAYQIAELLDYKPTSKVLYNLACVYSRAEVEESARYYLISAIEFGYSNAKNIFEDKDLAYLRDNTSDFQGMVTVALSGATDPDKLQWNLFWHEFKPVSYPLVLDERYSKKLGEDYISYEYERFVAEMRDSKFSRDVGVEFYHVGLAKATDSIKTIIYATKDVMISENTPAEYYIVSFDHVGKLIDKLLIGGHEKLADPFRVATLRENGDIEIGLFNQVYKKDPEKEGYDDNELVDVKLLEKQLYNITDDGHFVRKDNLLGMNR</sequence>
<keyword evidence="1" id="KW-0732">Signal</keyword>
<evidence type="ECO:0000313" key="2">
    <source>
        <dbReference type="EMBL" id="UPK70485.1"/>
    </source>
</evidence>
<dbReference type="EMBL" id="CP095855">
    <property type="protein sequence ID" value="UPK70485.1"/>
    <property type="molecule type" value="Genomic_DNA"/>
</dbReference>
<keyword evidence="3" id="KW-1185">Reference proteome</keyword>